<sequence>MLEKLKILLGIPYSDTSQDSRLSFILKNLEEEFPLFKKEIRREKFFRKKFQNSCIPISFPFLQKILKINGKEISEKDYEILDNGEVFIKNLSLIPNDDVIIVEFESGFEKIPSKFLSDILLLAQIEFSKESGKNIVSEQL</sequence>
<reference evidence="1" key="1">
    <citation type="journal article" date="2021" name="Proc. Natl. Acad. Sci. U.S.A.">
        <title>A Catalog of Tens of Thousands of Viruses from Human Metagenomes Reveals Hidden Associations with Chronic Diseases.</title>
        <authorList>
            <person name="Tisza M.J."/>
            <person name="Buck C.B."/>
        </authorList>
    </citation>
    <scope>NUCLEOTIDE SEQUENCE</scope>
    <source>
        <strain evidence="1">CtkyY8</strain>
    </source>
</reference>
<protein>
    <submittedName>
        <fullName evidence="1">Uncharacterized protein</fullName>
    </submittedName>
</protein>
<proteinExistence type="predicted"/>
<dbReference type="EMBL" id="BK059095">
    <property type="protein sequence ID" value="DAE29557.1"/>
    <property type="molecule type" value="Genomic_DNA"/>
</dbReference>
<organism evidence="1">
    <name type="scientific">virus sp. ctkyY8</name>
    <dbReference type="NCBI Taxonomy" id="2827995"/>
    <lineage>
        <taxon>Viruses</taxon>
    </lineage>
</organism>
<evidence type="ECO:0000313" key="1">
    <source>
        <dbReference type="EMBL" id="DAE29557.1"/>
    </source>
</evidence>
<accession>A0A8S5RER4</accession>
<name>A0A8S5RER4_9VIRU</name>